<dbReference type="RefSeq" id="WP_259291165.1">
    <property type="nucleotide sequence ID" value="NZ_JANUXW010000002.1"/>
</dbReference>
<keyword evidence="3" id="KW-1185">Reference proteome</keyword>
<reference evidence="2" key="2">
    <citation type="journal article" date="2023" name="Curr. Microbiol.">
        <title>Neisseria montereyensis sp. nov., Isolated from Oropharynx of California Sea Lion (Zalophus californianus): Genomic, Phylogenetic, and Phenotypic Study.</title>
        <authorList>
            <person name="Volokhov D.V."/>
            <person name="Zagorodnyaya T.A."/>
            <person name="Furtak V.A."/>
            <person name="Nattanmai G."/>
            <person name="Randall L."/>
            <person name="Jose S."/>
            <person name="Gao Y."/>
            <person name="Gulland F.M."/>
            <person name="Eisenberg T."/>
            <person name="Delmonte P."/>
            <person name="Blom J."/>
            <person name="Mitchell K.K."/>
        </authorList>
    </citation>
    <scope>NUCLEOTIDE SEQUENCE</scope>
    <source>
        <strain evidence="2">CSL10203-ORH2</strain>
    </source>
</reference>
<feature type="transmembrane region" description="Helical" evidence="1">
    <location>
        <begin position="14"/>
        <end position="32"/>
    </location>
</feature>
<keyword evidence="1" id="KW-0812">Transmembrane</keyword>
<keyword evidence="1" id="KW-0472">Membrane</keyword>
<evidence type="ECO:0000313" key="2">
    <source>
        <dbReference type="EMBL" id="MCS4533362.1"/>
    </source>
</evidence>
<comment type="caution">
    <text evidence="2">The sequence shown here is derived from an EMBL/GenBank/DDBJ whole genome shotgun (WGS) entry which is preliminary data.</text>
</comment>
<name>A0ABT2FB26_9NEIS</name>
<evidence type="ECO:0000313" key="3">
    <source>
        <dbReference type="Proteomes" id="UP001166947"/>
    </source>
</evidence>
<accession>A0ABT2FB26</accession>
<proteinExistence type="predicted"/>
<feature type="transmembrane region" description="Helical" evidence="1">
    <location>
        <begin position="39"/>
        <end position="61"/>
    </location>
</feature>
<gene>
    <name evidence="2" type="ORF">NXS09_03485</name>
</gene>
<organism evidence="2 3">
    <name type="scientific">Neisseria montereyensis</name>
    <dbReference type="NCBI Taxonomy" id="2973938"/>
    <lineage>
        <taxon>Bacteria</taxon>
        <taxon>Pseudomonadati</taxon>
        <taxon>Pseudomonadota</taxon>
        <taxon>Betaproteobacteria</taxon>
        <taxon>Neisseriales</taxon>
        <taxon>Neisseriaceae</taxon>
        <taxon>Neisseria</taxon>
    </lineage>
</organism>
<dbReference type="Proteomes" id="UP001166947">
    <property type="component" value="Unassembled WGS sequence"/>
</dbReference>
<feature type="transmembrane region" description="Helical" evidence="1">
    <location>
        <begin position="67"/>
        <end position="83"/>
    </location>
</feature>
<evidence type="ECO:0000256" key="1">
    <source>
        <dbReference type="SAM" id="Phobius"/>
    </source>
</evidence>
<keyword evidence="1" id="KW-1133">Transmembrane helix</keyword>
<dbReference type="EMBL" id="JANUXW010000002">
    <property type="protein sequence ID" value="MCS4533362.1"/>
    <property type="molecule type" value="Genomic_DNA"/>
</dbReference>
<sequence>MNNYEEIYDKAGEIAVKICFYGWMAALTYWVFAASPQPWDISIIIPLILAWFFGTVVVLLFGLIPAMLINILFGGLFAGLAYLKDKLAKYP</sequence>
<protein>
    <submittedName>
        <fullName evidence="2">Trehalose-6-phosphate synthase</fullName>
    </submittedName>
</protein>
<reference evidence="2" key="1">
    <citation type="submission" date="2022-08" db="EMBL/GenBank/DDBJ databases">
        <authorList>
            <person name="Volokhov D.V."/>
            <person name="Furtak V.A."/>
            <person name="Zagorodnyaya T.A."/>
        </authorList>
    </citation>
    <scope>NUCLEOTIDE SEQUENCE</scope>
    <source>
        <strain evidence="2">CSL10203-ORH2</strain>
    </source>
</reference>